<evidence type="ECO:0000313" key="1">
    <source>
        <dbReference type="EMBL" id="RHN11719.1"/>
    </source>
</evidence>
<dbReference type="Proteomes" id="UP000283700">
    <property type="component" value="Unassembled WGS sequence"/>
</dbReference>
<reference evidence="1 2" key="1">
    <citation type="submission" date="2018-08" db="EMBL/GenBank/DDBJ databases">
        <title>A genome reference for cultivated species of the human gut microbiota.</title>
        <authorList>
            <person name="Zou Y."/>
            <person name="Xue W."/>
            <person name="Luo G."/>
        </authorList>
    </citation>
    <scope>NUCLEOTIDE SEQUENCE [LARGE SCALE GENOMIC DNA]</scope>
    <source>
        <strain evidence="1 2">AF31-17AC</strain>
    </source>
</reference>
<name>A0A415U1E3_9FIRM</name>
<feature type="non-terminal residue" evidence="1">
    <location>
        <position position="1"/>
    </location>
</feature>
<dbReference type="EMBL" id="QRQO01000033">
    <property type="protein sequence ID" value="RHN11719.1"/>
    <property type="molecule type" value="Genomic_DNA"/>
</dbReference>
<sequence>TNNLLAAYNKRYTNQSGRKNIYLQYFESKQKTSTLSLKSPQPLFNSNKIQPKTARVSVLFPGVCLLMN</sequence>
<evidence type="ECO:0000313" key="2">
    <source>
        <dbReference type="Proteomes" id="UP000283700"/>
    </source>
</evidence>
<protein>
    <submittedName>
        <fullName evidence="1">Uncharacterized protein</fullName>
    </submittedName>
</protein>
<accession>A0A415U1E3</accession>
<gene>
    <name evidence="1" type="ORF">DWZ29_11260</name>
</gene>
<proteinExistence type="predicted"/>
<comment type="caution">
    <text evidence="1">The sequence shown here is derived from an EMBL/GenBank/DDBJ whole genome shotgun (WGS) entry which is preliminary data.</text>
</comment>
<dbReference type="AlphaFoldDB" id="A0A415U1E3"/>
<organism evidence="1 2">
    <name type="scientific">Anaerobutyricum hallii</name>
    <dbReference type="NCBI Taxonomy" id="39488"/>
    <lineage>
        <taxon>Bacteria</taxon>
        <taxon>Bacillati</taxon>
        <taxon>Bacillota</taxon>
        <taxon>Clostridia</taxon>
        <taxon>Lachnospirales</taxon>
        <taxon>Lachnospiraceae</taxon>
        <taxon>Anaerobutyricum</taxon>
    </lineage>
</organism>